<dbReference type="SUPFAM" id="SSF55298">
    <property type="entry name" value="YjgF-like"/>
    <property type="match status" value="1"/>
</dbReference>
<dbReference type="Gene3D" id="3.30.1330.40">
    <property type="entry name" value="RutC-like"/>
    <property type="match status" value="1"/>
</dbReference>
<dbReference type="InterPro" id="IPR006175">
    <property type="entry name" value="YjgF/YER057c/UK114"/>
</dbReference>
<dbReference type="EMBL" id="BAAAQY010000005">
    <property type="protein sequence ID" value="GAA2233690.1"/>
    <property type="molecule type" value="Genomic_DNA"/>
</dbReference>
<dbReference type="Pfam" id="PF01042">
    <property type="entry name" value="Ribonuc_L-PSP"/>
    <property type="match status" value="1"/>
</dbReference>
<reference evidence="2" key="1">
    <citation type="journal article" date="2019" name="Int. J. Syst. Evol. Microbiol.">
        <title>The Global Catalogue of Microorganisms (GCM) 10K type strain sequencing project: providing services to taxonomists for standard genome sequencing and annotation.</title>
        <authorList>
            <consortium name="The Broad Institute Genomics Platform"/>
            <consortium name="The Broad Institute Genome Sequencing Center for Infectious Disease"/>
            <person name="Wu L."/>
            <person name="Ma J."/>
        </authorList>
    </citation>
    <scope>NUCLEOTIDE SEQUENCE [LARGE SCALE GENOMIC DNA]</scope>
    <source>
        <strain evidence="2">JCM 16117</strain>
    </source>
</reference>
<dbReference type="InterPro" id="IPR035959">
    <property type="entry name" value="RutC-like_sf"/>
</dbReference>
<evidence type="ECO:0000313" key="1">
    <source>
        <dbReference type="EMBL" id="GAA2233690.1"/>
    </source>
</evidence>
<accession>A0ABP5QEP8</accession>
<dbReference type="RefSeq" id="WP_259479319.1">
    <property type="nucleotide sequence ID" value="NZ_BAAAQY010000005.1"/>
</dbReference>
<keyword evidence="2" id="KW-1185">Reference proteome</keyword>
<evidence type="ECO:0000313" key="2">
    <source>
        <dbReference type="Proteomes" id="UP001500929"/>
    </source>
</evidence>
<organism evidence="1 2">
    <name type="scientific">Herbiconiux moechotypicola</name>
    <dbReference type="NCBI Taxonomy" id="637393"/>
    <lineage>
        <taxon>Bacteria</taxon>
        <taxon>Bacillati</taxon>
        <taxon>Actinomycetota</taxon>
        <taxon>Actinomycetes</taxon>
        <taxon>Micrococcales</taxon>
        <taxon>Microbacteriaceae</taxon>
        <taxon>Herbiconiux</taxon>
    </lineage>
</organism>
<dbReference type="Proteomes" id="UP001500929">
    <property type="component" value="Unassembled WGS sequence"/>
</dbReference>
<name>A0ABP5QEP8_9MICO</name>
<dbReference type="PANTHER" id="PTHR11803">
    <property type="entry name" value="2-IMINOBUTANOATE/2-IMINOPROPANOATE DEAMINASE RIDA"/>
    <property type="match status" value="1"/>
</dbReference>
<gene>
    <name evidence="1" type="ORF">GCM10009851_18360</name>
</gene>
<sequence>MSTRPESIIPSSQRAVAEQNGYSPAIRLGGQLIVSGQIGVDAEGVAIPDPEGQIVAAFDALGEVLAEAGMGFSDIVELKTYHTEFETLGLFLEVKARYITGPVFPAWTILGVALAAPGSIIEIGAIAYRPEEG</sequence>
<comment type="caution">
    <text evidence="1">The sequence shown here is derived from an EMBL/GenBank/DDBJ whole genome shotgun (WGS) entry which is preliminary data.</text>
</comment>
<protein>
    <submittedName>
        <fullName evidence="1">RidA family protein</fullName>
    </submittedName>
</protein>
<dbReference type="PANTHER" id="PTHR11803:SF44">
    <property type="entry name" value="RUTC FAMILY PROTEIN YJGH"/>
    <property type="match status" value="1"/>
</dbReference>
<proteinExistence type="predicted"/>